<comment type="caution">
    <text evidence="1">The sequence shown here is derived from an EMBL/GenBank/DDBJ whole genome shotgun (WGS) entry which is preliminary data.</text>
</comment>
<name>A0A841BPS6_9ACTN</name>
<dbReference type="PROSITE" id="PS51257">
    <property type="entry name" value="PROKAR_LIPOPROTEIN"/>
    <property type="match status" value="1"/>
</dbReference>
<keyword evidence="2" id="KW-1185">Reference proteome</keyword>
<dbReference type="Proteomes" id="UP000587527">
    <property type="component" value="Unassembled WGS sequence"/>
</dbReference>
<protein>
    <recommendedName>
        <fullName evidence="3">DUF4352 domain-containing protein</fullName>
    </recommendedName>
</protein>
<proteinExistence type="predicted"/>
<dbReference type="EMBL" id="JACHMN010000002">
    <property type="protein sequence ID" value="MBB5868752.1"/>
    <property type="molecule type" value="Genomic_DNA"/>
</dbReference>
<organism evidence="1 2">
    <name type="scientific">Allocatelliglobosispora scoriae</name>
    <dbReference type="NCBI Taxonomy" id="643052"/>
    <lineage>
        <taxon>Bacteria</taxon>
        <taxon>Bacillati</taxon>
        <taxon>Actinomycetota</taxon>
        <taxon>Actinomycetes</taxon>
        <taxon>Micromonosporales</taxon>
        <taxon>Micromonosporaceae</taxon>
        <taxon>Allocatelliglobosispora</taxon>
    </lineage>
</organism>
<evidence type="ECO:0000313" key="2">
    <source>
        <dbReference type="Proteomes" id="UP000587527"/>
    </source>
</evidence>
<dbReference type="RefSeq" id="WP_184834919.1">
    <property type="nucleotide sequence ID" value="NZ_JACHMN010000002.1"/>
</dbReference>
<evidence type="ECO:0008006" key="3">
    <source>
        <dbReference type="Google" id="ProtNLM"/>
    </source>
</evidence>
<accession>A0A841BPS6</accession>
<evidence type="ECO:0000313" key="1">
    <source>
        <dbReference type="EMBL" id="MBB5868752.1"/>
    </source>
</evidence>
<dbReference type="AlphaFoldDB" id="A0A841BPS6"/>
<sequence length="172" mass="17488">MTASPPRFAAVLIALVLGGCTSTVQPDAPVALSPVTRQSADPEIPVSVLGVGDSFGADLRGDGHATITVTEVSAVPAAAPGRVRLVVTVAILLDKAGDPITGGPENFRFRDAPGTVHKAQTGALRPALPSVSLTTTGQRSGGKLFFDIPAGSAKGGYLQLMTGNLVHALWKV</sequence>
<gene>
    <name evidence="1" type="ORF">F4553_002131</name>
</gene>
<reference evidence="1 2" key="1">
    <citation type="submission" date="2020-08" db="EMBL/GenBank/DDBJ databases">
        <title>Sequencing the genomes of 1000 actinobacteria strains.</title>
        <authorList>
            <person name="Klenk H.-P."/>
        </authorList>
    </citation>
    <scope>NUCLEOTIDE SEQUENCE [LARGE SCALE GENOMIC DNA]</scope>
    <source>
        <strain evidence="1 2">DSM 45362</strain>
    </source>
</reference>